<dbReference type="EC" id="1.1.1.47" evidence="5"/>
<sequence>MGSLEGKVALITGAASGMGKAMAVGFAGEGAHVVIADLNLDGAKEAAEAIRATGGSASAVSLNVADPQQSKAVTEDIVNEHGRIDILVNNAGIGLIKPLWETTPEEWDRIMNVNVKGLFFLTQAVCEPMRKQRSGKIINMASIAGRRGEALVAAYCASKATVISITQSTAMAMAEYGVNVNAMAPGIVDTPYWKEVDKQFGEITGKAEGETFKSAADNIPLGRTSVPEDVVPLAIFLAGPGSDYITAQTYNVEGGMVMS</sequence>
<protein>
    <submittedName>
        <fullName evidence="5">Glucose 1-dehydrogenase</fullName>
        <ecNumber evidence="5">1.1.1.47</ecNumber>
    </submittedName>
</protein>
<keyword evidence="2 5" id="KW-0560">Oxidoreductase</keyword>
<dbReference type="InterPro" id="IPR057326">
    <property type="entry name" value="KR_dom"/>
</dbReference>
<reference evidence="5 6" key="1">
    <citation type="submission" date="2019-03" db="EMBL/GenBank/DDBJ databases">
        <title>Arthrobacter sp. nov., an bacterium isolated from biocrust in Mu Us Desert.</title>
        <authorList>
            <person name="Lixiong L."/>
        </authorList>
    </citation>
    <scope>NUCLEOTIDE SEQUENCE [LARGE SCALE GENOMIC DNA]</scope>
    <source>
        <strain evidence="5 6">SLN-3</strain>
    </source>
</reference>
<evidence type="ECO:0000256" key="2">
    <source>
        <dbReference type="ARBA" id="ARBA00023002"/>
    </source>
</evidence>
<comment type="similarity">
    <text evidence="1 3">Belongs to the short-chain dehydrogenases/reductases (SDR) family.</text>
</comment>
<evidence type="ECO:0000313" key="6">
    <source>
        <dbReference type="Proteomes" id="UP000295411"/>
    </source>
</evidence>
<evidence type="ECO:0000256" key="3">
    <source>
        <dbReference type="RuleBase" id="RU000363"/>
    </source>
</evidence>
<name>A0A4R5TVR6_9MICC</name>
<comment type="caution">
    <text evidence="5">The sequence shown here is derived from an EMBL/GenBank/DDBJ whole genome shotgun (WGS) entry which is preliminary data.</text>
</comment>
<dbReference type="NCBIfam" id="NF005559">
    <property type="entry name" value="PRK07231.1"/>
    <property type="match status" value="1"/>
</dbReference>
<dbReference type="Proteomes" id="UP000295411">
    <property type="component" value="Unassembled WGS sequence"/>
</dbReference>
<evidence type="ECO:0000256" key="1">
    <source>
        <dbReference type="ARBA" id="ARBA00006484"/>
    </source>
</evidence>
<accession>A0A4R5TVR6</accession>
<dbReference type="EMBL" id="SMTK01000003">
    <property type="protein sequence ID" value="TDK25225.1"/>
    <property type="molecule type" value="Genomic_DNA"/>
</dbReference>
<dbReference type="Pfam" id="PF00106">
    <property type="entry name" value="adh_short"/>
    <property type="match status" value="1"/>
</dbReference>
<dbReference type="GO" id="GO:0047936">
    <property type="term" value="F:glucose 1-dehydrogenase [NAD(P)+] activity"/>
    <property type="evidence" value="ECO:0007669"/>
    <property type="project" value="UniProtKB-EC"/>
</dbReference>
<evidence type="ECO:0000259" key="4">
    <source>
        <dbReference type="SMART" id="SM00822"/>
    </source>
</evidence>
<dbReference type="Gene3D" id="3.40.50.720">
    <property type="entry name" value="NAD(P)-binding Rossmann-like Domain"/>
    <property type="match status" value="1"/>
</dbReference>
<dbReference type="SMART" id="SM00822">
    <property type="entry name" value="PKS_KR"/>
    <property type="match status" value="1"/>
</dbReference>
<dbReference type="InterPro" id="IPR036291">
    <property type="entry name" value="NAD(P)-bd_dom_sf"/>
</dbReference>
<dbReference type="RefSeq" id="WP_133403503.1">
    <property type="nucleotide sequence ID" value="NZ_SMTK01000003.1"/>
</dbReference>
<dbReference type="FunFam" id="3.40.50.720:FF:000084">
    <property type="entry name" value="Short-chain dehydrogenase reductase"/>
    <property type="match status" value="1"/>
</dbReference>
<dbReference type="OrthoDB" id="517007at2"/>
<dbReference type="SUPFAM" id="SSF51735">
    <property type="entry name" value="NAD(P)-binding Rossmann-fold domains"/>
    <property type="match status" value="1"/>
</dbReference>
<dbReference type="InterPro" id="IPR002347">
    <property type="entry name" value="SDR_fam"/>
</dbReference>
<gene>
    <name evidence="5" type="ORF">E2F48_08040</name>
</gene>
<organism evidence="5 6">
    <name type="scientific">Arthrobacter crusticola</name>
    <dbReference type="NCBI Taxonomy" id="2547960"/>
    <lineage>
        <taxon>Bacteria</taxon>
        <taxon>Bacillati</taxon>
        <taxon>Actinomycetota</taxon>
        <taxon>Actinomycetes</taxon>
        <taxon>Micrococcales</taxon>
        <taxon>Micrococcaceae</taxon>
        <taxon>Arthrobacter</taxon>
    </lineage>
</organism>
<dbReference type="PRINTS" id="PR00081">
    <property type="entry name" value="GDHRDH"/>
</dbReference>
<proteinExistence type="inferred from homology"/>
<keyword evidence="6" id="KW-1185">Reference proteome</keyword>
<feature type="domain" description="Ketoreductase" evidence="4">
    <location>
        <begin position="7"/>
        <end position="179"/>
    </location>
</feature>
<evidence type="ECO:0000313" key="5">
    <source>
        <dbReference type="EMBL" id="TDK25225.1"/>
    </source>
</evidence>
<dbReference type="AlphaFoldDB" id="A0A4R5TVR6"/>
<dbReference type="PANTHER" id="PTHR42760">
    <property type="entry name" value="SHORT-CHAIN DEHYDROGENASES/REDUCTASES FAMILY MEMBER"/>
    <property type="match status" value="1"/>
</dbReference>
<dbReference type="PANTHER" id="PTHR42760:SF133">
    <property type="entry name" value="3-OXOACYL-[ACYL-CARRIER-PROTEIN] REDUCTASE"/>
    <property type="match status" value="1"/>
</dbReference>
<dbReference type="PRINTS" id="PR00080">
    <property type="entry name" value="SDRFAMILY"/>
</dbReference>